<sequence length="92" mass="10273">MEHLGHGNTRLSQNYSCDVLLVTSSTDLPLDLGRLQGIQVPLGFSADREIVRKFKGMVMKATNILYGITLTGRRLSEEFLPVRMHLSKLSLS</sequence>
<evidence type="ECO:0000313" key="2">
    <source>
        <dbReference type="Proteomes" id="UP000030686"/>
    </source>
</evidence>
<dbReference type="EMBL" id="HG792015">
    <property type="protein sequence ID" value="CDM27506.1"/>
    <property type="molecule type" value="Genomic_DNA"/>
</dbReference>
<gene>
    <name evidence="1" type="ORF">PROQFM164_S01g001317</name>
</gene>
<dbReference type="AlphaFoldDB" id="W6PUR1"/>
<dbReference type="Proteomes" id="UP000030686">
    <property type="component" value="Unassembled WGS sequence"/>
</dbReference>
<protein>
    <submittedName>
        <fullName evidence="1">Genomic scaffold, ProqFM164S01</fullName>
    </submittedName>
</protein>
<accession>W6PUR1</accession>
<dbReference type="OrthoDB" id="566138at2759"/>
<organism evidence="1 2">
    <name type="scientific">Penicillium roqueforti (strain FM164)</name>
    <dbReference type="NCBI Taxonomy" id="1365484"/>
    <lineage>
        <taxon>Eukaryota</taxon>
        <taxon>Fungi</taxon>
        <taxon>Dikarya</taxon>
        <taxon>Ascomycota</taxon>
        <taxon>Pezizomycotina</taxon>
        <taxon>Eurotiomycetes</taxon>
        <taxon>Eurotiomycetidae</taxon>
        <taxon>Eurotiales</taxon>
        <taxon>Aspergillaceae</taxon>
        <taxon>Penicillium</taxon>
    </lineage>
</organism>
<name>W6PUR1_PENRF</name>
<evidence type="ECO:0000313" key="1">
    <source>
        <dbReference type="EMBL" id="CDM27506.1"/>
    </source>
</evidence>
<dbReference type="STRING" id="1365484.W6PUR1"/>
<keyword evidence="2" id="KW-1185">Reference proteome</keyword>
<proteinExistence type="predicted"/>
<reference evidence="1" key="1">
    <citation type="journal article" date="2014" name="Nat. Commun.">
        <title>Multiple recent horizontal transfers of a large genomic region in cheese making fungi.</title>
        <authorList>
            <person name="Cheeseman K."/>
            <person name="Ropars J."/>
            <person name="Renault P."/>
            <person name="Dupont J."/>
            <person name="Gouzy J."/>
            <person name="Branca A."/>
            <person name="Abraham A.L."/>
            <person name="Ceppi M."/>
            <person name="Conseiller E."/>
            <person name="Debuchy R."/>
            <person name="Malagnac F."/>
            <person name="Goarin A."/>
            <person name="Silar P."/>
            <person name="Lacoste S."/>
            <person name="Sallet E."/>
            <person name="Bensimon A."/>
            <person name="Giraud T."/>
            <person name="Brygoo Y."/>
        </authorList>
    </citation>
    <scope>NUCLEOTIDE SEQUENCE [LARGE SCALE GENOMIC DNA]</scope>
    <source>
        <strain evidence="1">FM164</strain>
    </source>
</reference>